<evidence type="ECO:0000256" key="1">
    <source>
        <dbReference type="SAM" id="MobiDB-lite"/>
    </source>
</evidence>
<evidence type="ECO:0000313" key="2">
    <source>
        <dbReference type="EMBL" id="KAG8465702.1"/>
    </source>
</evidence>
<feature type="region of interest" description="Disordered" evidence="1">
    <location>
        <begin position="685"/>
        <end position="734"/>
    </location>
</feature>
<proteinExistence type="predicted"/>
<gene>
    <name evidence="2" type="ORF">KFE25_003009</name>
</gene>
<dbReference type="Proteomes" id="UP000751190">
    <property type="component" value="Unassembled WGS sequence"/>
</dbReference>
<evidence type="ECO:0000313" key="3">
    <source>
        <dbReference type="Proteomes" id="UP000751190"/>
    </source>
</evidence>
<feature type="compositionally biased region" description="Gly residues" evidence="1">
    <location>
        <begin position="137"/>
        <end position="146"/>
    </location>
</feature>
<dbReference type="AlphaFoldDB" id="A0A8J5XJU8"/>
<feature type="region of interest" description="Disordered" evidence="1">
    <location>
        <begin position="125"/>
        <end position="187"/>
    </location>
</feature>
<dbReference type="OrthoDB" id="10664544at2759"/>
<dbReference type="EMBL" id="JAGTXO010000010">
    <property type="protein sequence ID" value="KAG8465702.1"/>
    <property type="molecule type" value="Genomic_DNA"/>
</dbReference>
<keyword evidence="3" id="KW-1185">Reference proteome</keyword>
<name>A0A8J5XJU8_DIALT</name>
<feature type="compositionally biased region" description="Basic and acidic residues" evidence="1">
    <location>
        <begin position="699"/>
        <end position="718"/>
    </location>
</feature>
<comment type="caution">
    <text evidence="2">The sequence shown here is derived from an EMBL/GenBank/DDBJ whole genome shotgun (WGS) entry which is preliminary data.</text>
</comment>
<reference evidence="2" key="1">
    <citation type="submission" date="2021-05" db="EMBL/GenBank/DDBJ databases">
        <title>The genome of the haptophyte Pavlova lutheri (Diacronema luteri, Pavlovales) - a model for lipid biosynthesis in eukaryotic algae.</title>
        <authorList>
            <person name="Hulatt C.J."/>
            <person name="Posewitz M.C."/>
        </authorList>
    </citation>
    <scope>NUCLEOTIDE SEQUENCE</scope>
    <source>
        <strain evidence="2">NIVA-4/92</strain>
    </source>
</reference>
<organism evidence="2 3">
    <name type="scientific">Diacronema lutheri</name>
    <name type="common">Unicellular marine alga</name>
    <name type="synonym">Monochrysis lutheri</name>
    <dbReference type="NCBI Taxonomy" id="2081491"/>
    <lineage>
        <taxon>Eukaryota</taxon>
        <taxon>Haptista</taxon>
        <taxon>Haptophyta</taxon>
        <taxon>Pavlovophyceae</taxon>
        <taxon>Pavlovales</taxon>
        <taxon>Pavlovaceae</taxon>
        <taxon>Diacronema</taxon>
    </lineage>
</organism>
<feature type="compositionally biased region" description="Basic residues" evidence="1">
    <location>
        <begin position="724"/>
        <end position="734"/>
    </location>
</feature>
<accession>A0A8J5XJU8</accession>
<protein>
    <submittedName>
        <fullName evidence="2">Uncharacterized protein</fullName>
    </submittedName>
</protein>
<feature type="compositionally biased region" description="Acidic residues" evidence="1">
    <location>
        <begin position="152"/>
        <end position="161"/>
    </location>
</feature>
<sequence length="734" mass="78333">MATRNWLAIVRGARSVAWHAAGRRTLASSASRARERPGTPAAAPPIDAVVRGADDLDRAELLSPGSHALDRALVEQLMHSDEQEAAARDWLHEMQSGKLDPHYERYLDWEAEQLARVRAARAGGGKAGAAGAAGTAQGDGTGGAGGAKVDEASADADAEFDSDAHAPADGPDEVADGAGGAQDDGRLVPRMPIEFMNDFPGELRRDELNSPADRALLEQTAAVHAAEGMPFELSEISHRQKERLFELHTADPVTYSATRLGAMLGFPPDHVSAIFFLQAAQRERDMAAEPKDGDAEADAQAKSKARQLHAELAELASEYDRQFDTFLNLEQVRDGLRHGARALRNPSLGSDAVAQRVYARQRLDASSVAQLESADRSEEALERFVEFEERAYHFGRTSPAALEAAVARVSGHATAAAALAIVSGGGRAGALAEPDGAVGDAQPAYRSAVLAQLKQLDGYADAEQRAYEAISRVHAAASGDGVSDDAAREAATLAALADERASASASATERAPFEQPGLSEAEVVEMLAVDAARFRLPELLDPAIAQLLFDAQFFAPEFDLPAPELERLHRAERASAPADALDASAAGAGKFVMLPASVAPFTTLVPLGRATPAFRYVADLGPDANYLTQRERETIARRVARASDGACVGFDPQAAARRIARNRQRRFQAKRPGEFFIVDTTPKEGALRGSRSKPSGRVVVHERGTARPGTEEEHEEARGYLGHGPRRPHRLTFG</sequence>